<dbReference type="EMBL" id="JPVQ01000129">
    <property type="protein sequence ID" value="KGR77926.1"/>
    <property type="molecule type" value="Genomic_DNA"/>
</dbReference>
<protein>
    <submittedName>
        <fullName evidence="1">Uncharacterized protein</fullName>
    </submittedName>
</protein>
<gene>
    <name evidence="1" type="ORF">CD30_19970</name>
</gene>
<sequence length="103" mass="11799">MSQAPTKIKNLYKDYYIGNERDFLELLIYLKEHNNLEKVLAAIEQLMKNPMVQISTDKIIFLASQGEHVHKTVHSKNEVTTQSLENLSAITALFETKKTGVLH</sequence>
<reference evidence="1 2" key="1">
    <citation type="submission" date="2014-02" db="EMBL/GenBank/DDBJ databases">
        <title>Draft genome sequence of Lysinibacillus massiliensis CCUG 49529.</title>
        <authorList>
            <person name="Zhang F."/>
            <person name="Wang G."/>
            <person name="Zhang L."/>
        </authorList>
    </citation>
    <scope>NUCLEOTIDE SEQUENCE [LARGE SCALE GENOMIC DNA]</scope>
    <source>
        <strain evidence="1 2">CCUG 49529</strain>
    </source>
</reference>
<proteinExistence type="predicted"/>
<organism evidence="1 2">
    <name type="scientific">Ureibacillus massiliensis 4400831 = CIP 108448 = CCUG 49529</name>
    <dbReference type="NCBI Taxonomy" id="1211035"/>
    <lineage>
        <taxon>Bacteria</taxon>
        <taxon>Bacillati</taxon>
        <taxon>Bacillota</taxon>
        <taxon>Bacilli</taxon>
        <taxon>Bacillales</taxon>
        <taxon>Caryophanaceae</taxon>
        <taxon>Ureibacillus</taxon>
    </lineage>
</organism>
<dbReference type="AlphaFoldDB" id="A0A0A3HZC1"/>
<keyword evidence="2" id="KW-1185">Reference proteome</keyword>
<evidence type="ECO:0000313" key="1">
    <source>
        <dbReference type="EMBL" id="KGR77926.1"/>
    </source>
</evidence>
<comment type="caution">
    <text evidence="1">The sequence shown here is derived from an EMBL/GenBank/DDBJ whole genome shotgun (WGS) entry which is preliminary data.</text>
</comment>
<dbReference type="Proteomes" id="UP000030595">
    <property type="component" value="Unassembled WGS sequence"/>
</dbReference>
<accession>A0A0A3HZC1</accession>
<name>A0A0A3HZC1_9BACL</name>
<evidence type="ECO:0000313" key="2">
    <source>
        <dbReference type="Proteomes" id="UP000030595"/>
    </source>
</evidence>